<evidence type="ECO:0000313" key="7">
    <source>
        <dbReference type="Proteomes" id="UP000663856"/>
    </source>
</evidence>
<keyword evidence="3" id="KW-0732">Signal</keyword>
<evidence type="ECO:0000313" key="6">
    <source>
        <dbReference type="EMBL" id="CAF2065899.1"/>
    </source>
</evidence>
<dbReference type="AlphaFoldDB" id="A0A816QSW3"/>
<dbReference type="InterPro" id="IPR052577">
    <property type="entry name" value="VWA7"/>
</dbReference>
<accession>A0A816QSW3</accession>
<proteinExistence type="predicted"/>
<dbReference type="InterPro" id="IPR036465">
    <property type="entry name" value="vWFA_dom_sf"/>
</dbReference>
<evidence type="ECO:0000256" key="4">
    <source>
        <dbReference type="SAM" id="Phobius"/>
    </source>
</evidence>
<dbReference type="InterPro" id="IPR002035">
    <property type="entry name" value="VWF_A"/>
</dbReference>
<feature type="domain" description="VWFA" evidence="5">
    <location>
        <begin position="334"/>
        <end position="507"/>
    </location>
</feature>
<evidence type="ECO:0000256" key="2">
    <source>
        <dbReference type="ARBA" id="ARBA00022525"/>
    </source>
</evidence>
<protein>
    <recommendedName>
        <fullName evidence="5">VWFA domain-containing protein</fullName>
    </recommendedName>
</protein>
<dbReference type="InterPro" id="IPR056861">
    <property type="entry name" value="HMCN1-like_VWA"/>
</dbReference>
<keyword evidence="4" id="KW-0472">Membrane</keyword>
<reference evidence="6" key="1">
    <citation type="submission" date="2021-02" db="EMBL/GenBank/DDBJ databases">
        <authorList>
            <person name="Nowell W R."/>
        </authorList>
    </citation>
    <scope>NUCLEOTIDE SEQUENCE</scope>
</reference>
<gene>
    <name evidence="6" type="ORF">WKI299_LOCUS13009</name>
</gene>
<dbReference type="Pfam" id="PF25106">
    <property type="entry name" value="VWA_4"/>
    <property type="match status" value="1"/>
</dbReference>
<organism evidence="6 7">
    <name type="scientific">Rotaria magnacalcarata</name>
    <dbReference type="NCBI Taxonomy" id="392030"/>
    <lineage>
        <taxon>Eukaryota</taxon>
        <taxon>Metazoa</taxon>
        <taxon>Spiralia</taxon>
        <taxon>Gnathifera</taxon>
        <taxon>Rotifera</taxon>
        <taxon>Eurotatoria</taxon>
        <taxon>Bdelloidea</taxon>
        <taxon>Philodinida</taxon>
        <taxon>Philodinidae</taxon>
        <taxon>Rotaria</taxon>
    </lineage>
</organism>
<keyword evidence="4" id="KW-1133">Transmembrane helix</keyword>
<dbReference type="SUPFAM" id="SSF53300">
    <property type="entry name" value="vWA-like"/>
    <property type="match status" value="1"/>
</dbReference>
<dbReference type="EMBL" id="CAJNRF010004973">
    <property type="protein sequence ID" value="CAF2065899.1"/>
    <property type="molecule type" value="Genomic_DNA"/>
</dbReference>
<evidence type="ECO:0000256" key="1">
    <source>
        <dbReference type="ARBA" id="ARBA00004613"/>
    </source>
</evidence>
<comment type="subcellular location">
    <subcellularLocation>
        <location evidence="1">Secreted</location>
    </subcellularLocation>
</comment>
<dbReference type="PANTHER" id="PTHR14905">
    <property type="entry name" value="NG37"/>
    <property type="match status" value="1"/>
</dbReference>
<dbReference type="Gene3D" id="3.40.50.410">
    <property type="entry name" value="von Willebrand factor, type A domain"/>
    <property type="match status" value="1"/>
</dbReference>
<dbReference type="PANTHER" id="PTHR14905:SF7">
    <property type="entry name" value="VON WILLEBRAND FACTOR A DOMAIN-CONTAINING PROTEIN 7"/>
    <property type="match status" value="1"/>
</dbReference>
<sequence length="833" mass="94109">MTDVIHIIYLFIFKEERMNSRYLLMLIAVIDIGMLFSNVTCFKTGVKFFGQPTSLDITESNHYVITTCALYRIAITYLQHVHDHNDLDAKFQAAGGNCGDFHTIIARELEELDINPIFFRLAREEIALANIMTDLIYDPVSYTHFDNEEFENGVKFVTMLSQAVQSSMARLEWTQARMVFGFMLHSMQDFYSHSNWIELGMREPNKDLTAGRRLGSVADENTKTCKTCLGSDEDCVRNNLRVDNYLTSGYFAHFYPVKKPPGKCHHGYLCYFPGDNNEYCEGISKDGLHAPHGHLHQEAASVAYNATVKVLNELWTSTSTNAFGRFLGLTNASSLVFVIDVSNRLQSLVDMIEVVTSKLVDSVTDLPNNPTNYIVSPFNGSHWGPLHVVTKFSDFLDVIEALNEDELQQSSDHYYDALNEALKACESQSLVFFFTDAPSNKPCSQGPTRALARLKQANIDVLFVNTSKSDIHTINELTDFADSIGGLFINMNITQRTMNQEFIYRRLEEAFGYECILFTSMANHHSGTFMIDRTTTSLRINVVSSSPSLIFRLIDPVGSTLRLTPSLESNYLQIFTIDVTNKSDIGQWNYQCSEDCAIEVNVKSEFRCRTQLYAQLSNDLGEIVATPPLFNQTGAITITTCDKSSEALNSSVELISTDGEILFNYSATDTFVETISVPSKSFRVRTCIGRRDGTLVYREERTLFETTQITMIIDNQPLAAISGKRLNVTYTIQNYAAESLYIQLDINDVLKNAKWYSIMSGAIRNDFVTIDTDQYPLKNETVRFIPLIFTLQAFNNEKIGSGSIVFRHEQIVPFFVQNSEVHLEAPTHLVDTK</sequence>
<name>A0A816QSW3_9BILA</name>
<keyword evidence="4" id="KW-0812">Transmembrane</keyword>
<dbReference type="InterPro" id="IPR056862">
    <property type="entry name" value="VWA7_N"/>
</dbReference>
<evidence type="ECO:0000256" key="3">
    <source>
        <dbReference type="ARBA" id="ARBA00022729"/>
    </source>
</evidence>
<keyword evidence="2" id="KW-0964">Secreted</keyword>
<dbReference type="Proteomes" id="UP000663856">
    <property type="component" value="Unassembled WGS sequence"/>
</dbReference>
<feature type="transmembrane region" description="Helical" evidence="4">
    <location>
        <begin position="21"/>
        <end position="39"/>
    </location>
</feature>
<evidence type="ECO:0000259" key="5">
    <source>
        <dbReference type="PROSITE" id="PS50234"/>
    </source>
</evidence>
<comment type="caution">
    <text evidence="6">The sequence shown here is derived from an EMBL/GenBank/DDBJ whole genome shotgun (WGS) entry which is preliminary data.</text>
</comment>
<dbReference type="Pfam" id="PF25107">
    <property type="entry name" value="VWA7_N"/>
    <property type="match status" value="1"/>
</dbReference>
<dbReference type="PROSITE" id="PS50234">
    <property type="entry name" value="VWFA"/>
    <property type="match status" value="1"/>
</dbReference>